<dbReference type="NCBIfam" id="NF002916">
    <property type="entry name" value="PRK03537.1-2"/>
    <property type="match status" value="1"/>
</dbReference>
<dbReference type="GO" id="GO:0030973">
    <property type="term" value="F:molybdate ion binding"/>
    <property type="evidence" value="ECO:0007669"/>
    <property type="project" value="TreeGrafter"/>
</dbReference>
<reference evidence="1" key="1">
    <citation type="submission" date="2009-06" db="EMBL/GenBank/DDBJ databases">
        <title>Complete sequence of Dickeya dadantii Ech703.</title>
        <authorList>
            <consortium name="US DOE Joint Genome Institute"/>
            <person name="Lucas S."/>
            <person name="Copeland A."/>
            <person name="Lapidus A."/>
            <person name="Glavina del Rio T."/>
            <person name="Dalin E."/>
            <person name="Tice H."/>
            <person name="Bruce D."/>
            <person name="Goodwin L."/>
            <person name="Pitluck S."/>
            <person name="Chertkov O."/>
            <person name="Brettin T."/>
            <person name="Detter J.C."/>
            <person name="Han C."/>
            <person name="Larimer F."/>
            <person name="Land M."/>
            <person name="Hauser L."/>
            <person name="Kyrpides N."/>
            <person name="Mikhailova N."/>
            <person name="Balakrishnan V."/>
            <person name="Glasner J."/>
            <person name="Perna N.T."/>
        </authorList>
    </citation>
    <scope>NUCLEOTIDE SEQUENCE [LARGE SCALE GENOMIC DNA]</scope>
    <source>
        <strain evidence="1">Ech703</strain>
    </source>
</reference>
<dbReference type="PANTHER" id="PTHR30632">
    <property type="entry name" value="MOLYBDATE-BINDING PERIPLASMIC PROTEIN"/>
    <property type="match status" value="1"/>
</dbReference>
<evidence type="ECO:0000313" key="2">
    <source>
        <dbReference type="Proteomes" id="UP000002734"/>
    </source>
</evidence>
<dbReference type="STRING" id="579405.Dd703_1484"/>
<proteinExistence type="predicted"/>
<dbReference type="PANTHER" id="PTHR30632:SF0">
    <property type="entry name" value="SULFATE-BINDING PROTEIN"/>
    <property type="match status" value="1"/>
</dbReference>
<evidence type="ECO:0008006" key="3">
    <source>
        <dbReference type="Google" id="ProtNLM"/>
    </source>
</evidence>
<accession>C6C319</accession>
<dbReference type="InterPro" id="IPR050682">
    <property type="entry name" value="ModA/WtpA"/>
</dbReference>
<dbReference type="EMBL" id="CP001654">
    <property type="protein sequence ID" value="ACS85284.1"/>
    <property type="molecule type" value="Genomic_DNA"/>
</dbReference>
<name>C6C319_MUSP7</name>
<dbReference type="KEGG" id="dda:Dd703_1484"/>
<dbReference type="RefSeq" id="WP_012765101.1">
    <property type="nucleotide sequence ID" value="NC_012880.1"/>
</dbReference>
<keyword evidence="2" id="KW-1185">Reference proteome</keyword>
<dbReference type="AlphaFoldDB" id="C6C319"/>
<organism evidence="1 2">
    <name type="scientific">Musicola paradisiaca (strain Ech703)</name>
    <name type="common">Dickeya paradisiaca</name>
    <name type="synonym">Dickeya dadantii</name>
    <dbReference type="NCBI Taxonomy" id="579405"/>
    <lineage>
        <taxon>Bacteria</taxon>
        <taxon>Pseudomonadati</taxon>
        <taxon>Pseudomonadota</taxon>
        <taxon>Gammaproteobacteria</taxon>
        <taxon>Enterobacterales</taxon>
        <taxon>Pectobacteriaceae</taxon>
        <taxon>Musicola</taxon>
    </lineage>
</organism>
<dbReference type="GO" id="GO:0015689">
    <property type="term" value="P:molybdate ion transport"/>
    <property type="evidence" value="ECO:0007669"/>
    <property type="project" value="TreeGrafter"/>
</dbReference>
<dbReference type="eggNOG" id="COG0725">
    <property type="taxonomic scope" value="Bacteria"/>
</dbReference>
<sequence>MIYRPLRVFAAGSLRLAFHDLFDAFSSRYAIDIEPEFGPAGLLAQQLMDGASADVFASANREHPLHLAACGKAAQPMAFATNRLCITMRDDPELVRQHWLSALGDPRYVLSTSTPGSDPGGDYAQALFARIEQLHPGQGEALRQRAQALVGATRAAPAPSGVPAGAALILNGQSDMHIGYASYIPQMRRMGGVHIVELDDPYQITACYMLTTLLPVYPPAVHLARFICSDAGQAVLARHGFGPVLAL</sequence>
<gene>
    <name evidence="1" type="ordered locus">Dd703_1484</name>
</gene>
<dbReference type="Proteomes" id="UP000002734">
    <property type="component" value="Chromosome"/>
</dbReference>
<dbReference type="Gene3D" id="3.40.190.10">
    <property type="entry name" value="Periplasmic binding protein-like II"/>
    <property type="match status" value="2"/>
</dbReference>
<protein>
    <recommendedName>
        <fullName evidence="3">Molybdate ABC transporter substrate-binding protein</fullName>
    </recommendedName>
</protein>
<dbReference type="Pfam" id="PF13531">
    <property type="entry name" value="SBP_bac_11"/>
    <property type="match status" value="1"/>
</dbReference>
<dbReference type="SUPFAM" id="SSF53850">
    <property type="entry name" value="Periplasmic binding protein-like II"/>
    <property type="match status" value="1"/>
</dbReference>
<evidence type="ECO:0000313" key="1">
    <source>
        <dbReference type="EMBL" id="ACS85284.1"/>
    </source>
</evidence>
<dbReference type="HOGENOM" id="CLU_083611_0_0_6"/>